<dbReference type="AlphaFoldDB" id="A0A7S0MPE3"/>
<dbReference type="EMBL" id="HBFA01000302">
    <property type="protein sequence ID" value="CAD8647495.1"/>
    <property type="molecule type" value="Transcribed_RNA"/>
</dbReference>
<dbReference type="Gene3D" id="3.60.10.10">
    <property type="entry name" value="Endonuclease/exonuclease/phosphatase"/>
    <property type="match status" value="1"/>
</dbReference>
<sequence>MTEALMSLQVISWNIAAVNNNPFEYWITHNDAGYNQLMAGIETFVDEPGPMDVPVSDIFTQRMFDDLKQAMLSEGWTGISETEKQWNDNYKNRTIISGFMKDKDIGAKRLASMPDRITNTINTIDGSTVCRPTVINVYEGIMDSVDEWWDQWKSFMFSTSVTVKGKDGVETKKPCQLLEKIKSAKYPAITPEEEEISVPLQTLCQAIFDATLVHLMNMVAPGTWHGLKLDMCNSLVKQKDNIILRILQKTYADTHVIFLQEVAAMFSEKAASTPLGASHYIVSPEKMDGKRDQNSMILLSKSAFKVDTIHEITSQVFAAFEEGRESVADGDLLAITVEGANGVKYMLASFHGDTNGLATIPVVKAVRAVWSKLDTPHKLVFGLDANTYVTGKPGKVQGVKEFAEFFVAAGLTSQWGDSVDVDISRTTLNARTFMQPQLNKAVKMSEKMAKGDHNPKDFILFAKDQHTASSVFKDNTGTREYVEGMVFPTLQFPSDHGIIGATLHAADSSSDKSEL</sequence>
<evidence type="ECO:0008006" key="2">
    <source>
        <dbReference type="Google" id="ProtNLM"/>
    </source>
</evidence>
<dbReference type="SUPFAM" id="SSF56219">
    <property type="entry name" value="DNase I-like"/>
    <property type="match status" value="1"/>
</dbReference>
<dbReference type="InterPro" id="IPR036691">
    <property type="entry name" value="Endo/exonu/phosph_ase_sf"/>
</dbReference>
<reference evidence="1" key="1">
    <citation type="submission" date="2021-01" db="EMBL/GenBank/DDBJ databases">
        <authorList>
            <person name="Corre E."/>
            <person name="Pelletier E."/>
            <person name="Niang G."/>
            <person name="Scheremetjew M."/>
            <person name="Finn R."/>
            <person name="Kale V."/>
            <person name="Holt S."/>
            <person name="Cochrane G."/>
            <person name="Meng A."/>
            <person name="Brown T."/>
            <person name="Cohen L."/>
        </authorList>
    </citation>
    <scope>NUCLEOTIDE SEQUENCE</scope>
    <source>
        <strain evidence="1">CCMP722</strain>
    </source>
</reference>
<proteinExistence type="predicted"/>
<organism evidence="1">
    <name type="scientific">Pyramimonas obovata</name>
    <dbReference type="NCBI Taxonomy" id="1411642"/>
    <lineage>
        <taxon>Eukaryota</taxon>
        <taxon>Viridiplantae</taxon>
        <taxon>Chlorophyta</taxon>
        <taxon>Pyramimonadophyceae</taxon>
        <taxon>Pyramimonadales</taxon>
        <taxon>Pyramimonadaceae</taxon>
        <taxon>Pyramimonas</taxon>
        <taxon>Pyramimonas incertae sedis</taxon>
    </lineage>
</organism>
<accession>A0A7S0MPE3</accession>
<evidence type="ECO:0000313" key="1">
    <source>
        <dbReference type="EMBL" id="CAD8647495.1"/>
    </source>
</evidence>
<protein>
    <recommendedName>
        <fullName evidence="2">Endonuclease/exonuclease/phosphatase domain-containing protein</fullName>
    </recommendedName>
</protein>
<gene>
    <name evidence="1" type="ORF">POBO1169_LOCUS153</name>
</gene>
<name>A0A7S0MPE3_9CHLO</name>